<keyword evidence="6" id="KW-0325">Glycoprotein</keyword>
<keyword evidence="4" id="KW-0378">Hydrolase</keyword>
<dbReference type="CDD" id="cd11010">
    <property type="entry name" value="S1-P1_nuclease"/>
    <property type="match status" value="1"/>
</dbReference>
<dbReference type="AlphaFoldDB" id="L0D850"/>
<evidence type="ECO:0000313" key="8">
    <source>
        <dbReference type="EMBL" id="AGA24826.1"/>
    </source>
</evidence>
<dbReference type="GO" id="GO:0046872">
    <property type="term" value="F:metal ion binding"/>
    <property type="evidence" value="ECO:0007669"/>
    <property type="project" value="UniProtKB-KW"/>
</dbReference>
<keyword evidence="7" id="KW-0732">Signal</keyword>
<dbReference type="InterPro" id="IPR008947">
    <property type="entry name" value="PLipase_C/P1_nuclease_dom_sf"/>
</dbReference>
<dbReference type="OrthoDB" id="267579at2"/>
<keyword evidence="2" id="KW-0479">Metal-binding</keyword>
<dbReference type="PANTHER" id="PTHR33146:SF26">
    <property type="entry name" value="ENDONUCLEASE 4"/>
    <property type="match status" value="1"/>
</dbReference>
<feature type="chain" id="PRO_5003940065" evidence="7">
    <location>
        <begin position="28"/>
        <end position="272"/>
    </location>
</feature>
<dbReference type="HOGENOM" id="CLU_044365_3_0_0"/>
<feature type="signal peptide" evidence="7">
    <location>
        <begin position="1"/>
        <end position="27"/>
    </location>
</feature>
<dbReference type="STRING" id="886293.Sinac_0387"/>
<dbReference type="Proteomes" id="UP000010798">
    <property type="component" value="Chromosome"/>
</dbReference>
<sequence>MRLPRTTSAWRFALVLLTLGPASTSWAWGPHGHRIAARVAEARLNPGARRAVSELLLKGDTLVDISTWADQDGHDAVPGSAPWHYVNVPITATHYEDRFCSNGNCVVAKIKHFRSVLTDRRAPLRERQRALLFLVHLVEDVHQPLHVGDNHDRGGNLTQIQFLGEGTNLHRLWDSGLINEIDRNERAWVERIEPQLTRENIRAWSRGSVEDWVNESLEDAKSAYFFPAGARRPMESGRLLGKDYVTFARPILERRLAQAGVRLANELNHLFE</sequence>
<gene>
    <name evidence="8" type="ordered locus">Sinac_0387</name>
</gene>
<protein>
    <submittedName>
        <fullName evidence="8">S1/P1 Nuclease</fullName>
    </submittedName>
</protein>
<dbReference type="SUPFAM" id="SSF48537">
    <property type="entry name" value="Phospholipase C/P1 nuclease"/>
    <property type="match status" value="1"/>
</dbReference>
<dbReference type="Pfam" id="PF02265">
    <property type="entry name" value="S1-P1_nuclease"/>
    <property type="match status" value="1"/>
</dbReference>
<keyword evidence="5" id="KW-1015">Disulfide bond</keyword>
<dbReference type="GO" id="GO:0004519">
    <property type="term" value="F:endonuclease activity"/>
    <property type="evidence" value="ECO:0007669"/>
    <property type="project" value="UniProtKB-KW"/>
</dbReference>
<evidence type="ECO:0000256" key="1">
    <source>
        <dbReference type="ARBA" id="ARBA00022722"/>
    </source>
</evidence>
<dbReference type="EMBL" id="CP003364">
    <property type="protein sequence ID" value="AGA24826.1"/>
    <property type="molecule type" value="Genomic_DNA"/>
</dbReference>
<dbReference type="RefSeq" id="WP_015244011.1">
    <property type="nucleotide sequence ID" value="NC_019892.1"/>
</dbReference>
<proteinExistence type="predicted"/>
<dbReference type="eggNOG" id="ENOG502Z82C">
    <property type="taxonomic scope" value="Bacteria"/>
</dbReference>
<dbReference type="GO" id="GO:0006308">
    <property type="term" value="P:DNA catabolic process"/>
    <property type="evidence" value="ECO:0007669"/>
    <property type="project" value="InterPro"/>
</dbReference>
<evidence type="ECO:0000256" key="7">
    <source>
        <dbReference type="SAM" id="SignalP"/>
    </source>
</evidence>
<evidence type="ECO:0000256" key="2">
    <source>
        <dbReference type="ARBA" id="ARBA00022723"/>
    </source>
</evidence>
<evidence type="ECO:0000256" key="5">
    <source>
        <dbReference type="ARBA" id="ARBA00023157"/>
    </source>
</evidence>
<dbReference type="Gene3D" id="1.10.575.10">
    <property type="entry name" value="P1 Nuclease"/>
    <property type="match status" value="1"/>
</dbReference>
<evidence type="ECO:0000256" key="4">
    <source>
        <dbReference type="ARBA" id="ARBA00022801"/>
    </source>
</evidence>
<dbReference type="PANTHER" id="PTHR33146">
    <property type="entry name" value="ENDONUCLEASE 4"/>
    <property type="match status" value="1"/>
</dbReference>
<dbReference type="KEGG" id="saci:Sinac_0387"/>
<dbReference type="GO" id="GO:0003676">
    <property type="term" value="F:nucleic acid binding"/>
    <property type="evidence" value="ECO:0007669"/>
    <property type="project" value="InterPro"/>
</dbReference>
<reference evidence="8 9" key="1">
    <citation type="submission" date="2012-02" db="EMBL/GenBank/DDBJ databases">
        <title>Complete sequence of chromosome of Singulisphaera acidiphila DSM 18658.</title>
        <authorList>
            <consortium name="US DOE Joint Genome Institute (JGI-PGF)"/>
            <person name="Lucas S."/>
            <person name="Copeland A."/>
            <person name="Lapidus A."/>
            <person name="Glavina del Rio T."/>
            <person name="Dalin E."/>
            <person name="Tice H."/>
            <person name="Bruce D."/>
            <person name="Goodwin L."/>
            <person name="Pitluck S."/>
            <person name="Peters L."/>
            <person name="Ovchinnikova G."/>
            <person name="Chertkov O."/>
            <person name="Kyrpides N."/>
            <person name="Mavromatis K."/>
            <person name="Ivanova N."/>
            <person name="Brettin T."/>
            <person name="Detter J.C."/>
            <person name="Han C."/>
            <person name="Larimer F."/>
            <person name="Land M."/>
            <person name="Hauser L."/>
            <person name="Markowitz V."/>
            <person name="Cheng J.-F."/>
            <person name="Hugenholtz P."/>
            <person name="Woyke T."/>
            <person name="Wu D."/>
            <person name="Tindall B."/>
            <person name="Pomrenke H."/>
            <person name="Brambilla E."/>
            <person name="Klenk H.-P."/>
            <person name="Eisen J.A."/>
        </authorList>
    </citation>
    <scope>NUCLEOTIDE SEQUENCE [LARGE SCALE GENOMIC DNA]</scope>
    <source>
        <strain evidence="9">ATCC BAA-1392 / DSM 18658 / VKM B-2454 / MOB10</strain>
    </source>
</reference>
<accession>L0D850</accession>
<evidence type="ECO:0000256" key="6">
    <source>
        <dbReference type="ARBA" id="ARBA00023180"/>
    </source>
</evidence>
<evidence type="ECO:0000256" key="3">
    <source>
        <dbReference type="ARBA" id="ARBA00022759"/>
    </source>
</evidence>
<keyword evidence="1" id="KW-0540">Nuclease</keyword>
<keyword evidence="9" id="KW-1185">Reference proteome</keyword>
<keyword evidence="3" id="KW-0255">Endonuclease</keyword>
<evidence type="ECO:0000313" key="9">
    <source>
        <dbReference type="Proteomes" id="UP000010798"/>
    </source>
</evidence>
<name>L0D850_SINAD</name>
<dbReference type="GO" id="GO:0016788">
    <property type="term" value="F:hydrolase activity, acting on ester bonds"/>
    <property type="evidence" value="ECO:0007669"/>
    <property type="project" value="InterPro"/>
</dbReference>
<dbReference type="InterPro" id="IPR003154">
    <property type="entry name" value="S1/P1nuclease"/>
</dbReference>
<organism evidence="8 9">
    <name type="scientific">Singulisphaera acidiphila (strain ATCC BAA-1392 / DSM 18658 / VKM B-2454 / MOB10)</name>
    <dbReference type="NCBI Taxonomy" id="886293"/>
    <lineage>
        <taxon>Bacteria</taxon>
        <taxon>Pseudomonadati</taxon>
        <taxon>Planctomycetota</taxon>
        <taxon>Planctomycetia</taxon>
        <taxon>Isosphaerales</taxon>
        <taxon>Isosphaeraceae</taxon>
        <taxon>Singulisphaera</taxon>
    </lineage>
</organism>